<gene>
    <name evidence="1" type="ORF">JR316_0013408</name>
</gene>
<organism evidence="1 2">
    <name type="scientific">Psilocybe cubensis</name>
    <name type="common">Psychedelic mushroom</name>
    <name type="synonym">Stropharia cubensis</name>
    <dbReference type="NCBI Taxonomy" id="181762"/>
    <lineage>
        <taxon>Eukaryota</taxon>
        <taxon>Fungi</taxon>
        <taxon>Dikarya</taxon>
        <taxon>Basidiomycota</taxon>
        <taxon>Agaricomycotina</taxon>
        <taxon>Agaricomycetes</taxon>
        <taxon>Agaricomycetidae</taxon>
        <taxon>Agaricales</taxon>
        <taxon>Agaricineae</taxon>
        <taxon>Strophariaceae</taxon>
        <taxon>Psilocybe</taxon>
    </lineage>
</organism>
<proteinExistence type="predicted"/>
<comment type="caution">
    <text evidence="1">The sequence shown here is derived from an EMBL/GenBank/DDBJ whole genome shotgun (WGS) entry which is preliminary data.</text>
</comment>
<dbReference type="EMBL" id="JAFIQS020000014">
    <property type="protein sequence ID" value="KAH9474245.1"/>
    <property type="molecule type" value="Genomic_DNA"/>
</dbReference>
<dbReference type="Proteomes" id="UP000664032">
    <property type="component" value="Unassembled WGS sequence"/>
</dbReference>
<evidence type="ECO:0000313" key="2">
    <source>
        <dbReference type="Proteomes" id="UP000664032"/>
    </source>
</evidence>
<sequence>MHIATQIITQHAGLVVHKDDSDQYQQPLLTSPAFSHCIIVTYCISLHPSHLCRIKSFSLIFRSPPPKLQRILPRVPLPLNKNSPPVLSIKLSAPYLRSGALKTFPPYFYPLKSFED</sequence>
<reference evidence="1" key="1">
    <citation type="submission" date="2021-10" db="EMBL/GenBank/DDBJ databases">
        <title>Psilocybe cubensis genome.</title>
        <authorList>
            <person name="Mckernan K.J."/>
            <person name="Crawford S."/>
            <person name="Trippe A."/>
            <person name="Kane L.T."/>
            <person name="Mclaughlin S."/>
        </authorList>
    </citation>
    <scope>NUCLEOTIDE SEQUENCE</scope>
    <source>
        <strain evidence="1">MGC-MH-2018</strain>
    </source>
</reference>
<keyword evidence="2" id="KW-1185">Reference proteome</keyword>
<accession>A0ACB8GGR6</accession>
<protein>
    <submittedName>
        <fullName evidence="1">Uncharacterized protein</fullName>
    </submittedName>
</protein>
<evidence type="ECO:0000313" key="1">
    <source>
        <dbReference type="EMBL" id="KAH9474245.1"/>
    </source>
</evidence>
<name>A0ACB8GGR6_PSICU</name>